<dbReference type="Proteomes" id="UP000829398">
    <property type="component" value="Chromosome 9"/>
</dbReference>
<reference evidence="2" key="1">
    <citation type="journal article" date="2023" name="Hortic. Res.">
        <title>A chromosome-level phased genome enabling allele-level studies in sweet orange: a case study on citrus Huanglongbing tolerance.</title>
        <authorList>
            <person name="Wu B."/>
            <person name="Yu Q."/>
            <person name="Deng Z."/>
            <person name="Duan Y."/>
            <person name="Luo F."/>
            <person name="Gmitter F. Jr."/>
        </authorList>
    </citation>
    <scope>NUCLEOTIDE SEQUENCE [LARGE SCALE GENOMIC DNA]</scope>
    <source>
        <strain evidence="2">cv. Valencia</strain>
    </source>
</reference>
<accession>A0ACB8I1R2</accession>
<name>A0ACB8I1R2_CITSI</name>
<organism evidence="1 2">
    <name type="scientific">Citrus sinensis</name>
    <name type="common">Sweet orange</name>
    <name type="synonym">Citrus aurantium var. sinensis</name>
    <dbReference type="NCBI Taxonomy" id="2711"/>
    <lineage>
        <taxon>Eukaryota</taxon>
        <taxon>Viridiplantae</taxon>
        <taxon>Streptophyta</taxon>
        <taxon>Embryophyta</taxon>
        <taxon>Tracheophyta</taxon>
        <taxon>Spermatophyta</taxon>
        <taxon>Magnoliopsida</taxon>
        <taxon>eudicotyledons</taxon>
        <taxon>Gunneridae</taxon>
        <taxon>Pentapetalae</taxon>
        <taxon>rosids</taxon>
        <taxon>malvids</taxon>
        <taxon>Sapindales</taxon>
        <taxon>Rutaceae</taxon>
        <taxon>Aurantioideae</taxon>
        <taxon>Citrus</taxon>
    </lineage>
</organism>
<gene>
    <name evidence="1" type="ORF">KPL71_026750</name>
</gene>
<proteinExistence type="predicted"/>
<evidence type="ECO:0000313" key="2">
    <source>
        <dbReference type="Proteomes" id="UP000829398"/>
    </source>
</evidence>
<comment type="caution">
    <text evidence="1">The sequence shown here is derived from an EMBL/GenBank/DDBJ whole genome shotgun (WGS) entry which is preliminary data.</text>
</comment>
<keyword evidence="2" id="KW-1185">Reference proteome</keyword>
<protein>
    <submittedName>
        <fullName evidence="1">Uncharacterized protein</fullName>
    </submittedName>
</protein>
<dbReference type="EMBL" id="CM039178">
    <property type="protein sequence ID" value="KAH9680944.1"/>
    <property type="molecule type" value="Genomic_DNA"/>
</dbReference>
<evidence type="ECO:0000313" key="1">
    <source>
        <dbReference type="EMBL" id="KAH9680944.1"/>
    </source>
</evidence>
<sequence length="1069" mass="121055">MTSPKLEVEKFIGENDFHLWRLKMKALLVHQGLDEALAEVTSPKKPRKISEDDLPDVLDRGHCAIILSLGDGVLREVGGQTTAVGLWKKLEDLYTKKSMAKSHKEGHFKKDCPERKYKSKEAKEKTGDAAVVSEGQESDGYDSAGVFIVSDGASKGNWVLDSGCSFHMCPNKAFFKSYETYDGGIIVIGNDASCRVIGRGTIKLKMLDGTIRELANVRHVPDLKRNLISLGMLDKMGCVIKLESGTLKVLKGSMVLMKGNLDNGLYVLQGSVVTGDVGVSNQNLNKTLLWHFRLGHMSERGLRELSKQEVLGEDKIEPLEFCEECVLGKSSRVKFSTGAHVSRGTLEYIHADLWGPAQTASLGGARYFLSLIDDHSRMVWVYVLKNKDEVFERFKNWKTLIETQTNRKVKKPRTDNGLEFCNKRFKEFCSKHGVMRHRTLPMSLWAEALSIACHIVNRSPLTGIHFKTPYELWYSKPANYSNLKIFGCLAYAHIKQGKLEPRALKCVFLGYPEGVKGYKLWCTDMKPLKAIISRDVVFNEAEMLQHSASLKTTNAELKDKDERSYLEVELSNSNQKQKSRSEAEDIADMEIHDTENETASDQRRSEDYQLVRDKENRVIKPPRRYAYADLITFALTAAHEIATDEPRTYSEAINSNKVKEWIKAIDEEMMSLKKNHTWNLIERPTNKRVVGCKRIYKIKEGIPDVEPQRYKARLVAKGFTQKEGVDFTEVFSPMVRHASLRILLSLVAVQGMHLEQMDVKTAFLHGEIDEMIVMSQPEGYEDPEKADHGGDKIYLLLYIDDMLIACKEMEFINELKQQLSNTFEMKDLGAAKKILGVQLNRDRKNGILSLTHHKYIRKVLEKFNMDKCKPVQTPLPSHFRLSCQQCPNSDAEKAEMNKFPYSSAVGCLMYAMVLTRPDLSHAVSVVSRYMANPEKDHWRAVVWILRYLAGTTGYGLIYGAEKYAEVSVEGYVDADYVGDLDKRRSLTGFLFMLNGCTINWKASLQSVVAPSTTEAEYTTAAEAIKEAIWLRGMVTELGFEQKQITVHCDSQSAICLSKNQIHHEKNQAY</sequence>